<proteinExistence type="predicted"/>
<feature type="non-terminal residue" evidence="3">
    <location>
        <position position="157"/>
    </location>
</feature>
<dbReference type="Gene3D" id="3.40.50.10380">
    <property type="entry name" value="Malic enzyme, N-terminal domain"/>
    <property type="match status" value="1"/>
</dbReference>
<evidence type="ECO:0000259" key="2">
    <source>
        <dbReference type="SMART" id="SM01274"/>
    </source>
</evidence>
<dbReference type="AlphaFoldDB" id="A0A2M9Q8P5"/>
<sequence length="157" mass="17153">MDIMKKALEMHEYYSGKLEVISKVPVQDSYDLSLAYSPGVAAPCVEIERNPSLVYDYTMKGNMVAVVSDGTAVLGLGDIGPKAALPVMEGKAILLKRFANVDAFPICLDTKNTDEIVSIVKALAPTFGAVNLEDISAPRCFEIEDRLRQECDIPVFH</sequence>
<evidence type="ECO:0000256" key="1">
    <source>
        <dbReference type="ARBA" id="ARBA00023002"/>
    </source>
</evidence>
<dbReference type="InterPro" id="IPR012301">
    <property type="entry name" value="Malic_N_dom"/>
</dbReference>
<dbReference type="FunFam" id="3.40.50.10380:FF:000003">
    <property type="entry name" value="NADP-dependent malic enzyme"/>
    <property type="match status" value="1"/>
</dbReference>
<evidence type="ECO:0000313" key="3">
    <source>
        <dbReference type="EMBL" id="PJO44433.1"/>
    </source>
</evidence>
<dbReference type="EMBL" id="PHQY01000343">
    <property type="protein sequence ID" value="PJO44433.1"/>
    <property type="molecule type" value="Genomic_DNA"/>
</dbReference>
<dbReference type="InterPro" id="IPR037062">
    <property type="entry name" value="Malic_N_dom_sf"/>
</dbReference>
<dbReference type="SMART" id="SM01274">
    <property type="entry name" value="malic"/>
    <property type="match status" value="1"/>
</dbReference>
<dbReference type="GO" id="GO:0016616">
    <property type="term" value="F:oxidoreductase activity, acting on the CH-OH group of donors, NAD or NADP as acceptor"/>
    <property type="evidence" value="ECO:0007669"/>
    <property type="project" value="InterPro"/>
</dbReference>
<dbReference type="PANTHER" id="PTHR43237:SF4">
    <property type="entry name" value="NADP-DEPENDENT MALIC ENZYME"/>
    <property type="match status" value="1"/>
</dbReference>
<dbReference type="PANTHER" id="PTHR43237">
    <property type="entry name" value="NADP-DEPENDENT MALIC ENZYME"/>
    <property type="match status" value="1"/>
</dbReference>
<comment type="caution">
    <text evidence="3">The sequence shown here is derived from an EMBL/GenBank/DDBJ whole genome shotgun (WGS) entry which is preliminary data.</text>
</comment>
<dbReference type="Proteomes" id="UP000232101">
    <property type="component" value="Unassembled WGS sequence"/>
</dbReference>
<dbReference type="RefSeq" id="WP_198516198.1">
    <property type="nucleotide sequence ID" value="NZ_PHQY01000343.1"/>
</dbReference>
<name>A0A2M9Q8P5_9BACI</name>
<dbReference type="InterPro" id="IPR046346">
    <property type="entry name" value="Aminoacid_DH-like_N_sf"/>
</dbReference>
<accession>A0A2M9Q8P5</accession>
<dbReference type="GO" id="GO:0004470">
    <property type="term" value="F:malic enzyme activity"/>
    <property type="evidence" value="ECO:0007669"/>
    <property type="project" value="InterPro"/>
</dbReference>
<dbReference type="Pfam" id="PF00390">
    <property type="entry name" value="malic"/>
    <property type="match status" value="1"/>
</dbReference>
<dbReference type="SUPFAM" id="SSF53223">
    <property type="entry name" value="Aminoacid dehydrogenase-like, N-terminal domain"/>
    <property type="match status" value="1"/>
</dbReference>
<feature type="domain" description="Malic enzyme N-terminal" evidence="2">
    <location>
        <begin position="15"/>
        <end position="148"/>
    </location>
</feature>
<keyword evidence="1" id="KW-0560">Oxidoreductase</keyword>
<reference evidence="3 4" key="1">
    <citation type="submission" date="2017-11" db="EMBL/GenBank/DDBJ databases">
        <title>Bacterial isolate from king chilli rhizosphere.</title>
        <authorList>
            <person name="Takhelmayum P."/>
            <person name="Sarangthem I."/>
        </authorList>
    </citation>
    <scope>NUCLEOTIDE SEQUENCE [LARGE SCALE GENOMIC DNA]</scope>
    <source>
        <strain evidence="4">t26</strain>
    </source>
</reference>
<gene>
    <name evidence="3" type="ORF">CWD94_06755</name>
</gene>
<dbReference type="InterPro" id="IPR051674">
    <property type="entry name" value="Malate_Decarboxylase"/>
</dbReference>
<protein>
    <submittedName>
        <fullName evidence="3">NAD-dependent malic enzyme</fullName>
    </submittedName>
</protein>
<evidence type="ECO:0000313" key="4">
    <source>
        <dbReference type="Proteomes" id="UP000232101"/>
    </source>
</evidence>
<organism evidence="3 4">
    <name type="scientific">Lysinibacillus xylanilyticus</name>
    <dbReference type="NCBI Taxonomy" id="582475"/>
    <lineage>
        <taxon>Bacteria</taxon>
        <taxon>Bacillati</taxon>
        <taxon>Bacillota</taxon>
        <taxon>Bacilli</taxon>
        <taxon>Bacillales</taxon>
        <taxon>Bacillaceae</taxon>
        <taxon>Lysinibacillus</taxon>
    </lineage>
</organism>